<evidence type="ECO:0000313" key="2">
    <source>
        <dbReference type="Proteomes" id="UP000292702"/>
    </source>
</evidence>
<reference evidence="1 2" key="1">
    <citation type="submission" date="2018-11" db="EMBL/GenBank/DDBJ databases">
        <title>Genome assembly of Steccherinum ochraceum LE-BIN_3174, the white-rot fungus of the Steccherinaceae family (The Residual Polyporoid clade, Polyporales, Basidiomycota).</title>
        <authorList>
            <person name="Fedorova T.V."/>
            <person name="Glazunova O.A."/>
            <person name="Landesman E.O."/>
            <person name="Moiseenko K.V."/>
            <person name="Psurtseva N.V."/>
            <person name="Savinova O.S."/>
            <person name="Shakhova N.V."/>
            <person name="Tyazhelova T.V."/>
            <person name="Vasina D.V."/>
        </authorList>
    </citation>
    <scope>NUCLEOTIDE SEQUENCE [LARGE SCALE GENOMIC DNA]</scope>
    <source>
        <strain evidence="1 2">LE-BIN_3174</strain>
    </source>
</reference>
<name>A0A4R0RWY4_9APHY</name>
<dbReference type="Proteomes" id="UP000292702">
    <property type="component" value="Unassembled WGS sequence"/>
</dbReference>
<organism evidence="1 2">
    <name type="scientific">Steccherinum ochraceum</name>
    <dbReference type="NCBI Taxonomy" id="92696"/>
    <lineage>
        <taxon>Eukaryota</taxon>
        <taxon>Fungi</taxon>
        <taxon>Dikarya</taxon>
        <taxon>Basidiomycota</taxon>
        <taxon>Agaricomycotina</taxon>
        <taxon>Agaricomycetes</taxon>
        <taxon>Polyporales</taxon>
        <taxon>Steccherinaceae</taxon>
        <taxon>Steccherinum</taxon>
    </lineage>
</organism>
<accession>A0A4R0RWY4</accession>
<dbReference type="EMBL" id="RWJN01000021">
    <property type="protein sequence ID" value="TCD70449.1"/>
    <property type="molecule type" value="Genomic_DNA"/>
</dbReference>
<proteinExistence type="predicted"/>
<comment type="caution">
    <text evidence="1">The sequence shown here is derived from an EMBL/GenBank/DDBJ whole genome shotgun (WGS) entry which is preliminary data.</text>
</comment>
<dbReference type="AlphaFoldDB" id="A0A4R0RWY4"/>
<gene>
    <name evidence="1" type="ORF">EIP91_003530</name>
</gene>
<protein>
    <submittedName>
        <fullName evidence="1">Uncharacterized protein</fullName>
    </submittedName>
</protein>
<evidence type="ECO:0000313" key="1">
    <source>
        <dbReference type="EMBL" id="TCD70449.1"/>
    </source>
</evidence>
<sequence>MPPDYLKSDFLWTGVRKLQDKSKHTCGQVWRKQWGCEEEFKPHKEIVTVPGIQGDPSVEFTAEFLDLSFVKEPNLDIANIPNVPLLIRDCYKDIAERIDKLFAEVGTPTSIQGVDISGTSGHGKSVGLLSLLDGVHLLRLSEISQARDVRDALTALKFPKRVHVLVDSNDNVKEPHSHFTFSESKFFIIIAASPRKDRSKDWQKFNNAAVIYVPPPDWQTYYTIGVRSHKLKVEDIEKSFIVLWPDLRRGIAAAKDEIQRGKFEAEMVIAATKLARDATSAYPELFRIFGEVSPMDPRWGESNLITLFPDPSNPSVPIGKLSSRHAARVLFAQMEAVDAAKTAQQFRMLRSSTKSKSTAGHMFEVSAHAHLLGP</sequence>
<keyword evidence="2" id="KW-1185">Reference proteome</keyword>